<dbReference type="CDD" id="cd00093">
    <property type="entry name" value="HTH_XRE"/>
    <property type="match status" value="1"/>
</dbReference>
<evidence type="ECO:0000313" key="7">
    <source>
        <dbReference type="Proteomes" id="UP001210865"/>
    </source>
</evidence>
<dbReference type="InterPro" id="IPR050807">
    <property type="entry name" value="TransReg_Diox_bact_type"/>
</dbReference>
<dbReference type="Proteomes" id="UP001210865">
    <property type="component" value="Chromosome"/>
</dbReference>
<keyword evidence="3" id="KW-0238">DNA-binding</keyword>
<dbReference type="PANTHER" id="PTHR46797:SF23">
    <property type="entry name" value="HTH-TYPE TRANSCRIPTIONAL REGULATOR SUTR"/>
    <property type="match status" value="1"/>
</dbReference>
<dbReference type="Pfam" id="PF06114">
    <property type="entry name" value="Peptidase_M78"/>
    <property type="match status" value="1"/>
</dbReference>
<dbReference type="InterPro" id="IPR018653">
    <property type="entry name" value="ScfR_C"/>
</dbReference>
<dbReference type="InterPro" id="IPR001387">
    <property type="entry name" value="Cro/C1-type_HTH"/>
</dbReference>
<dbReference type="SMART" id="SM00530">
    <property type="entry name" value="HTH_XRE"/>
    <property type="match status" value="1"/>
</dbReference>
<dbReference type="Pfam" id="PF09856">
    <property type="entry name" value="ScfRs"/>
    <property type="match status" value="1"/>
</dbReference>
<dbReference type="InterPro" id="IPR010359">
    <property type="entry name" value="IrrE_HExxH"/>
</dbReference>
<dbReference type="PANTHER" id="PTHR46797">
    <property type="entry name" value="HTH-TYPE TRANSCRIPTIONAL REGULATOR"/>
    <property type="match status" value="1"/>
</dbReference>
<evidence type="ECO:0000256" key="2">
    <source>
        <dbReference type="ARBA" id="ARBA00023015"/>
    </source>
</evidence>
<evidence type="ECO:0000256" key="4">
    <source>
        <dbReference type="ARBA" id="ARBA00023163"/>
    </source>
</evidence>
<dbReference type="SUPFAM" id="SSF47413">
    <property type="entry name" value="lambda repressor-like DNA-binding domains"/>
    <property type="match status" value="1"/>
</dbReference>
<reference evidence="6 7" key="1">
    <citation type="submission" date="2022-12" db="EMBL/GenBank/DDBJ databases">
        <title>Sphingomonas abieness sp. nov., an endophytic bacterium isolated from Abies koreana.</title>
        <authorList>
            <person name="Jiang L."/>
            <person name="Lee J."/>
        </authorList>
    </citation>
    <scope>NUCLEOTIDE SEQUENCE [LARGE SCALE GENOMIC DNA]</scope>
    <source>
        <strain evidence="7">PAMB 00755</strain>
    </source>
</reference>
<name>A0ABY7NRI9_9SPHN</name>
<dbReference type="PROSITE" id="PS50943">
    <property type="entry name" value="HTH_CROC1"/>
    <property type="match status" value="1"/>
</dbReference>
<keyword evidence="4" id="KW-0804">Transcription</keyword>
<dbReference type="PIRSF" id="PIRSF019251">
    <property type="entry name" value="Rv0465c"/>
    <property type="match status" value="1"/>
</dbReference>
<evidence type="ECO:0000313" key="6">
    <source>
        <dbReference type="EMBL" id="WBO23415.1"/>
    </source>
</evidence>
<keyword evidence="2" id="KW-0805">Transcription regulation</keyword>
<dbReference type="RefSeq" id="WP_270078047.1">
    <property type="nucleotide sequence ID" value="NZ_CP115174.1"/>
</dbReference>
<dbReference type="Gene3D" id="1.10.260.40">
    <property type="entry name" value="lambda repressor-like DNA-binding domains"/>
    <property type="match status" value="1"/>
</dbReference>
<feature type="domain" description="HTH cro/C1-type" evidence="5">
    <location>
        <begin position="15"/>
        <end position="69"/>
    </location>
</feature>
<sequence>MTSAADRKLYLGPRLRVLRRELGLNQTNMAEELGVSPSYLNHLERNQRPLTAQMLLRLASTYDIDMRDFVAGANEAAASDLHEIFADGLVRDIGIPRHEVMEVAENYPSVAEAVTRMYRALTDLRRMPERIGQLGSAPSATASPLDWLREYLDGKRNHFDELDQAAEALSLELSGAGPDALREEMLRRLGDIYGIVVRVMPEDVLSGSLRHYDFHRRRLMLSERLPAESRLFGIAYQLAMQALHKPIAAAVERAAPPDEEAAGLARVAFANYAAAAILMPYARFLETAEKSRVDFDLLAARFGVSFEQAAHRLTTLGRQGARGIPFFLLKLDAAGNVSKRFSGESMPIARFGGGCPRWGVQRAFRLPGETIAALVEAPDETRYVTFARAIPRTAAPGLVTIVLGCEAKHSAAIGAAAGLGDVPIPIGPACHLCERRHCPERALPPVTRALDLNPYQRPASPYPFRAT</sequence>
<dbReference type="Pfam" id="PF01381">
    <property type="entry name" value="HTH_3"/>
    <property type="match status" value="1"/>
</dbReference>
<evidence type="ECO:0000259" key="5">
    <source>
        <dbReference type="PROSITE" id="PS50943"/>
    </source>
</evidence>
<protein>
    <submittedName>
        <fullName evidence="6">Short-chain fatty acyl-CoA regulator family protein</fullName>
    </submittedName>
</protein>
<organism evidence="6 7">
    <name type="scientific">Sphingomonas abietis</name>
    <dbReference type="NCBI Taxonomy" id="3012344"/>
    <lineage>
        <taxon>Bacteria</taxon>
        <taxon>Pseudomonadati</taxon>
        <taxon>Pseudomonadota</taxon>
        <taxon>Alphaproteobacteria</taxon>
        <taxon>Sphingomonadales</taxon>
        <taxon>Sphingomonadaceae</taxon>
        <taxon>Sphingomonas</taxon>
    </lineage>
</organism>
<dbReference type="InterPro" id="IPR026281">
    <property type="entry name" value="HTH_RamB"/>
</dbReference>
<dbReference type="InterPro" id="IPR010982">
    <property type="entry name" value="Lambda_DNA-bd_dom_sf"/>
</dbReference>
<dbReference type="EMBL" id="CP115174">
    <property type="protein sequence ID" value="WBO23415.1"/>
    <property type="molecule type" value="Genomic_DNA"/>
</dbReference>
<evidence type="ECO:0000256" key="1">
    <source>
        <dbReference type="ARBA" id="ARBA00007227"/>
    </source>
</evidence>
<keyword evidence="7" id="KW-1185">Reference proteome</keyword>
<evidence type="ECO:0000256" key="3">
    <source>
        <dbReference type="ARBA" id="ARBA00023125"/>
    </source>
</evidence>
<proteinExistence type="inferred from homology"/>
<accession>A0ABY7NRI9</accession>
<gene>
    <name evidence="6" type="ORF">PBT88_04605</name>
</gene>
<comment type="similarity">
    <text evidence="1">Belongs to the short-chain fatty acyl-CoA assimilation regulator (ScfR) family.</text>
</comment>